<evidence type="ECO:0000256" key="2">
    <source>
        <dbReference type="ARBA" id="ARBA00022679"/>
    </source>
</evidence>
<accession>A0AAE0SB97</accession>
<comment type="similarity">
    <text evidence="1">Belongs to the sulfotransferase 1 family.</text>
</comment>
<dbReference type="InterPro" id="IPR000863">
    <property type="entry name" value="Sulfotransferase_dom"/>
</dbReference>
<proteinExistence type="inferred from homology"/>
<gene>
    <name evidence="4" type="ORF">CHS0354_028910</name>
</gene>
<keyword evidence="5" id="KW-1185">Reference proteome</keyword>
<reference evidence="4" key="1">
    <citation type="journal article" date="2021" name="Genome Biol. Evol.">
        <title>A High-Quality Reference Genome for a Parasitic Bivalve with Doubly Uniparental Inheritance (Bivalvia: Unionida).</title>
        <authorList>
            <person name="Smith C.H."/>
        </authorList>
    </citation>
    <scope>NUCLEOTIDE SEQUENCE</scope>
    <source>
        <strain evidence="4">CHS0354</strain>
    </source>
</reference>
<comment type="caution">
    <text evidence="4">The sequence shown here is derived from an EMBL/GenBank/DDBJ whole genome shotgun (WGS) entry which is preliminary data.</text>
</comment>
<evidence type="ECO:0000259" key="3">
    <source>
        <dbReference type="Pfam" id="PF00685"/>
    </source>
</evidence>
<evidence type="ECO:0000313" key="5">
    <source>
        <dbReference type="Proteomes" id="UP001195483"/>
    </source>
</evidence>
<organism evidence="4 5">
    <name type="scientific">Potamilus streckersoni</name>
    <dbReference type="NCBI Taxonomy" id="2493646"/>
    <lineage>
        <taxon>Eukaryota</taxon>
        <taxon>Metazoa</taxon>
        <taxon>Spiralia</taxon>
        <taxon>Lophotrochozoa</taxon>
        <taxon>Mollusca</taxon>
        <taxon>Bivalvia</taxon>
        <taxon>Autobranchia</taxon>
        <taxon>Heteroconchia</taxon>
        <taxon>Palaeoheterodonta</taxon>
        <taxon>Unionida</taxon>
        <taxon>Unionoidea</taxon>
        <taxon>Unionidae</taxon>
        <taxon>Ambleminae</taxon>
        <taxon>Lampsilini</taxon>
        <taxon>Potamilus</taxon>
    </lineage>
</organism>
<sequence>MSVIKIADGGGHTITMTNIDGYHISSFKPSEILSEIFNNIPVLKCRYDDVFICAPVKSGTHWTWEIVSMLLNGKAETIPNSKGAQMLEATPTEIIDEIPSPRVLNSHLHLCRLPKEALEKKCKFVFILRDPRDLAVSYYHHCKGISLYEYDGMFENFLPLFLEGKLDYNNYLEYVVEWEKAMEERPEIHLTYYEDLKTNCIEEVRKLALFLGITCTDDLIRRISDKCNFEQMKDDKDNHIPEEVRKAIFRENFSIFRKGTVGDWKNTFTVAQNEYFDSMFLEKMKNSKLLRRYT</sequence>
<dbReference type="AlphaFoldDB" id="A0AAE0SB97"/>
<evidence type="ECO:0000313" key="4">
    <source>
        <dbReference type="EMBL" id="KAK3588699.1"/>
    </source>
</evidence>
<reference evidence="4" key="2">
    <citation type="journal article" date="2021" name="Genome Biol. Evol.">
        <title>Developing a high-quality reference genome for a parasitic bivalve with doubly uniparental inheritance (Bivalvia: Unionida).</title>
        <authorList>
            <person name="Smith C.H."/>
        </authorList>
    </citation>
    <scope>NUCLEOTIDE SEQUENCE</scope>
    <source>
        <strain evidence="4">CHS0354</strain>
        <tissue evidence="4">Mantle</tissue>
    </source>
</reference>
<dbReference type="EMBL" id="JAEAOA010001733">
    <property type="protein sequence ID" value="KAK3588699.1"/>
    <property type="molecule type" value="Genomic_DNA"/>
</dbReference>
<dbReference type="SUPFAM" id="SSF52540">
    <property type="entry name" value="P-loop containing nucleoside triphosphate hydrolases"/>
    <property type="match status" value="1"/>
</dbReference>
<dbReference type="Gene3D" id="3.40.50.300">
    <property type="entry name" value="P-loop containing nucleotide triphosphate hydrolases"/>
    <property type="match status" value="1"/>
</dbReference>
<evidence type="ECO:0000256" key="1">
    <source>
        <dbReference type="ARBA" id="ARBA00005771"/>
    </source>
</evidence>
<dbReference type="PANTHER" id="PTHR11783">
    <property type="entry name" value="SULFOTRANSFERASE SULT"/>
    <property type="match status" value="1"/>
</dbReference>
<protein>
    <recommendedName>
        <fullName evidence="3">Sulfotransferase domain-containing protein</fullName>
    </recommendedName>
</protein>
<dbReference type="InterPro" id="IPR027417">
    <property type="entry name" value="P-loop_NTPase"/>
</dbReference>
<dbReference type="Pfam" id="PF00685">
    <property type="entry name" value="Sulfotransfer_1"/>
    <property type="match status" value="1"/>
</dbReference>
<dbReference type="Proteomes" id="UP001195483">
    <property type="component" value="Unassembled WGS sequence"/>
</dbReference>
<keyword evidence="2" id="KW-0808">Transferase</keyword>
<feature type="domain" description="Sulfotransferase" evidence="3">
    <location>
        <begin position="48"/>
        <end position="287"/>
    </location>
</feature>
<name>A0AAE0SB97_9BIVA</name>
<reference evidence="4" key="3">
    <citation type="submission" date="2023-05" db="EMBL/GenBank/DDBJ databases">
        <authorList>
            <person name="Smith C.H."/>
        </authorList>
    </citation>
    <scope>NUCLEOTIDE SEQUENCE</scope>
    <source>
        <strain evidence="4">CHS0354</strain>
        <tissue evidence="4">Mantle</tissue>
    </source>
</reference>
<dbReference type="GO" id="GO:0008146">
    <property type="term" value="F:sulfotransferase activity"/>
    <property type="evidence" value="ECO:0007669"/>
    <property type="project" value="InterPro"/>
</dbReference>